<feature type="coiled-coil region" evidence="1">
    <location>
        <begin position="52"/>
        <end position="109"/>
    </location>
</feature>
<evidence type="ECO:0000313" key="3">
    <source>
        <dbReference type="EMBL" id="EBN2157104.1"/>
    </source>
</evidence>
<comment type="caution">
    <text evidence="2">The sequence shown here is derived from an EMBL/GenBank/DDBJ whole genome shotgun (WGS) entry which is preliminary data.</text>
</comment>
<evidence type="ECO:0000313" key="5">
    <source>
        <dbReference type="EMBL" id="EBS7984233.1"/>
    </source>
</evidence>
<dbReference type="InterPro" id="IPR036388">
    <property type="entry name" value="WH-like_DNA-bd_sf"/>
</dbReference>
<keyword evidence="1" id="KW-0175">Coiled coil</keyword>
<dbReference type="EMBL" id="AAGFCB010000038">
    <property type="protein sequence ID" value="EBN2157104.1"/>
    <property type="molecule type" value="Genomic_DNA"/>
</dbReference>
<organism evidence="2">
    <name type="scientific">Salmonella enterica</name>
    <name type="common">Salmonella choleraesuis</name>
    <dbReference type="NCBI Taxonomy" id="28901"/>
    <lineage>
        <taxon>Bacteria</taxon>
        <taxon>Pseudomonadati</taxon>
        <taxon>Pseudomonadota</taxon>
        <taxon>Gammaproteobacteria</taxon>
        <taxon>Enterobacterales</taxon>
        <taxon>Enterobacteriaceae</taxon>
        <taxon>Salmonella</taxon>
    </lineage>
</organism>
<dbReference type="AlphaFoldDB" id="A0A5T5PTR0"/>
<dbReference type="Gene3D" id="1.10.10.10">
    <property type="entry name" value="Winged helix-like DNA-binding domain superfamily/Winged helix DNA-binding domain"/>
    <property type="match status" value="1"/>
</dbReference>
<dbReference type="EMBL" id="AAGFHZ010000037">
    <property type="protein sequence ID" value="EBN2829398.1"/>
    <property type="molecule type" value="Genomic_DNA"/>
</dbReference>
<dbReference type="SUPFAM" id="SSF46955">
    <property type="entry name" value="Putative DNA-binding domain"/>
    <property type="match status" value="1"/>
</dbReference>
<dbReference type="EMBL" id="AAGWQQ010000066">
    <property type="protein sequence ID" value="EBS7984233.1"/>
    <property type="molecule type" value="Genomic_DNA"/>
</dbReference>
<evidence type="ECO:0000313" key="4">
    <source>
        <dbReference type="EMBL" id="EBN2829398.1"/>
    </source>
</evidence>
<proteinExistence type="predicted"/>
<gene>
    <name evidence="5" type="ORF">CEJ09_20750</name>
    <name evidence="3" type="ORF">DMS94_22825</name>
    <name evidence="4" type="ORF">DOF78_22980</name>
    <name evidence="2" type="ORF">DOF85_23670</name>
</gene>
<dbReference type="Pfam" id="PF07471">
    <property type="entry name" value="Phage_Nu1"/>
    <property type="match status" value="1"/>
</dbReference>
<sequence>MNVNKKKLAEIFGVDVRTIMTWQSQGLPRISGGGKGAEVIFDSAKVIEWYAERDATIENEKLRKEVNDLRAAAESDLVPGTIEYERYRLTRAQADAQELKNARDEDEVLENALFTYIMQRLAPEVVGVLEKIPQTLQRKYPDISPAYLDAMKTEIARACKQVATAVDTERWIDDFRRTEGG</sequence>
<protein>
    <submittedName>
        <fullName evidence="2">Terminase small subunit</fullName>
    </submittedName>
</protein>
<dbReference type="InterPro" id="IPR009061">
    <property type="entry name" value="DNA-bd_dom_put_sf"/>
</dbReference>
<dbReference type="EMBL" id="AAGAQC010000024">
    <property type="protein sequence ID" value="EBL9210882.1"/>
    <property type="molecule type" value="Genomic_DNA"/>
</dbReference>
<name>A0A5T5PTR0_SALER</name>
<reference evidence="2" key="1">
    <citation type="submission" date="2018-06" db="EMBL/GenBank/DDBJ databases">
        <authorList>
            <consortium name="PulseNet: The National Subtyping Network for Foodborne Disease Surveillance"/>
            <person name="Tarr C.L."/>
            <person name="Trees E."/>
            <person name="Katz L.S."/>
            <person name="Carleton-Romer H.A."/>
            <person name="Stroika S."/>
            <person name="Kucerova Z."/>
            <person name="Roache K.F."/>
            <person name="Sabol A.L."/>
            <person name="Besser J."/>
            <person name="Gerner-Smidt P."/>
        </authorList>
    </citation>
    <scope>NUCLEOTIDE SEQUENCE</scope>
    <source>
        <strain evidence="5">PNUSAS015592</strain>
        <strain evidence="3">PNUSAS041911</strain>
        <strain evidence="2">PNUSAS042495</strain>
        <strain evidence="4">PNUSAS042910</strain>
    </source>
</reference>
<evidence type="ECO:0000313" key="2">
    <source>
        <dbReference type="EMBL" id="EBL9210882.1"/>
    </source>
</evidence>
<dbReference type="InterPro" id="IPR010906">
    <property type="entry name" value="Phage_lambda_Nu1_terminase-ssu"/>
</dbReference>
<evidence type="ECO:0000256" key="1">
    <source>
        <dbReference type="SAM" id="Coils"/>
    </source>
</evidence>
<accession>A0A5T5PTR0</accession>